<keyword evidence="1" id="KW-0812">Transmembrane</keyword>
<organism evidence="2 3">
    <name type="scientific">Vigna radiata var. radiata</name>
    <name type="common">Mung bean</name>
    <name type="synonym">Phaseolus aureus</name>
    <dbReference type="NCBI Taxonomy" id="3916"/>
    <lineage>
        <taxon>Eukaryota</taxon>
        <taxon>Viridiplantae</taxon>
        <taxon>Streptophyta</taxon>
        <taxon>Embryophyta</taxon>
        <taxon>Tracheophyta</taxon>
        <taxon>Spermatophyta</taxon>
        <taxon>Magnoliopsida</taxon>
        <taxon>eudicotyledons</taxon>
        <taxon>Gunneridae</taxon>
        <taxon>Pentapetalae</taxon>
        <taxon>rosids</taxon>
        <taxon>fabids</taxon>
        <taxon>Fabales</taxon>
        <taxon>Fabaceae</taxon>
        <taxon>Papilionoideae</taxon>
        <taxon>50 kb inversion clade</taxon>
        <taxon>NPAAA clade</taxon>
        <taxon>indigoferoid/millettioid clade</taxon>
        <taxon>Phaseoleae</taxon>
        <taxon>Vigna</taxon>
    </lineage>
</organism>
<reference evidence="2" key="1">
    <citation type="journal article" date="2014" name="Nat. Commun.">
        <title>Genome sequence of mungbean and insights into evolution within Vigna species.</title>
        <authorList>
            <person name="Kang Y.J."/>
            <person name="Kim S.K."/>
            <person name="Kim M.Y."/>
            <person name="Lestari P."/>
            <person name="Kim K.H."/>
            <person name="Ha B.K."/>
            <person name="Jun T.H."/>
            <person name="Hwang W.J."/>
            <person name="Lee T."/>
            <person name="Lee J."/>
            <person name="Shim S."/>
            <person name="Yoon M.Y."/>
            <person name="Jang Y.E."/>
            <person name="Han K.S."/>
            <person name="Taeprayoon P."/>
            <person name="Yoon N."/>
            <person name="Somta P."/>
            <person name="Tanya P."/>
            <person name="Kim K.S."/>
            <person name="Gwag J.G."/>
            <person name="Moon J.K."/>
            <person name="Lee Y.H."/>
            <person name="Park B.S."/>
            <person name="Bombarely A."/>
            <person name="Doyle J.J."/>
            <person name="Jackson S.A."/>
            <person name="Schafleitner R."/>
            <person name="Srinives P."/>
            <person name="Varshney R.K."/>
            <person name="Lee S.H."/>
        </authorList>
    </citation>
    <scope>NUCLEOTIDE SEQUENCE [LARGE SCALE GENOMIC DNA]</scope>
    <source>
        <strain evidence="2">cv. VC1973A</strain>
    </source>
</reference>
<dbReference type="Proteomes" id="UP000087766">
    <property type="component" value="Chromosome 9"/>
</dbReference>
<accession>A0A3Q0FDC9</accession>
<evidence type="ECO:0000313" key="3">
    <source>
        <dbReference type="RefSeq" id="XP_022641651.1"/>
    </source>
</evidence>
<protein>
    <submittedName>
        <fullName evidence="3">Uncharacterized protein LOC111242491</fullName>
    </submittedName>
</protein>
<keyword evidence="1" id="KW-0472">Membrane</keyword>
<dbReference type="RefSeq" id="XP_022641651.1">
    <property type="nucleotide sequence ID" value="XM_022785930.1"/>
</dbReference>
<keyword evidence="1" id="KW-1133">Transmembrane helix</keyword>
<gene>
    <name evidence="3" type="primary">LOC111242491</name>
</gene>
<keyword evidence="2" id="KW-1185">Reference proteome</keyword>
<sequence>MFNFLLARIRFEGVLLTCFDQRNDTFNNVLTRSSTLLPKIRVCNWQIGVIFCCACAAFERRRKRDLLSRGHLLYNAILQIWVVRSKNKWVRMEVGWLRWLIETLVMTGFGVLAVFVIVVPMMVKDGGFVVANGDGDLAACGG</sequence>
<evidence type="ECO:0000313" key="2">
    <source>
        <dbReference type="Proteomes" id="UP000087766"/>
    </source>
</evidence>
<proteinExistence type="predicted"/>
<name>A0A3Q0FDC9_VIGRR</name>
<dbReference type="GeneID" id="111242491"/>
<dbReference type="KEGG" id="vra:111242491"/>
<feature type="transmembrane region" description="Helical" evidence="1">
    <location>
        <begin position="96"/>
        <end position="119"/>
    </location>
</feature>
<reference evidence="3" key="2">
    <citation type="submission" date="2025-08" db="UniProtKB">
        <authorList>
            <consortium name="RefSeq"/>
        </authorList>
    </citation>
    <scope>IDENTIFICATION</scope>
    <source>
        <tissue evidence="3">Leaf</tissue>
    </source>
</reference>
<evidence type="ECO:0000256" key="1">
    <source>
        <dbReference type="SAM" id="Phobius"/>
    </source>
</evidence>
<dbReference type="AlphaFoldDB" id="A0A3Q0FDC9"/>